<dbReference type="GO" id="GO:0052621">
    <property type="term" value="F:diguanylate cyclase activity"/>
    <property type="evidence" value="ECO:0007669"/>
    <property type="project" value="UniProtKB-EC"/>
</dbReference>
<dbReference type="GO" id="GO:1902201">
    <property type="term" value="P:negative regulation of bacterial-type flagellum-dependent cell motility"/>
    <property type="evidence" value="ECO:0007669"/>
    <property type="project" value="TreeGrafter"/>
</dbReference>
<dbReference type="GO" id="GO:0043709">
    <property type="term" value="P:cell adhesion involved in single-species biofilm formation"/>
    <property type="evidence" value="ECO:0007669"/>
    <property type="project" value="TreeGrafter"/>
</dbReference>
<organism evidence="4 5">
    <name type="scientific">Archangium gephyra</name>
    <dbReference type="NCBI Taxonomy" id="48"/>
    <lineage>
        <taxon>Bacteria</taxon>
        <taxon>Pseudomonadati</taxon>
        <taxon>Myxococcota</taxon>
        <taxon>Myxococcia</taxon>
        <taxon>Myxococcales</taxon>
        <taxon>Cystobacterineae</taxon>
        <taxon>Archangiaceae</taxon>
        <taxon>Archangium</taxon>
    </lineage>
</organism>
<dbReference type="PANTHER" id="PTHR45138:SF24">
    <property type="entry name" value="DIGUANYLATE CYCLASE DGCC-RELATED"/>
    <property type="match status" value="1"/>
</dbReference>
<feature type="transmembrane region" description="Helical" evidence="2">
    <location>
        <begin position="12"/>
        <end position="31"/>
    </location>
</feature>
<evidence type="ECO:0000256" key="2">
    <source>
        <dbReference type="SAM" id="Phobius"/>
    </source>
</evidence>
<reference evidence="4 5" key="1">
    <citation type="submission" date="2017-08" db="EMBL/GenBank/DDBJ databases">
        <title>Infants hospitalized years apart are colonized by the same room-sourced microbial strains.</title>
        <authorList>
            <person name="Brooks B."/>
            <person name="Olm M.R."/>
            <person name="Firek B.A."/>
            <person name="Baker R."/>
            <person name="Thomas B.C."/>
            <person name="Morowitz M.J."/>
            <person name="Banfield J.F."/>
        </authorList>
    </citation>
    <scope>NUCLEOTIDE SEQUENCE [LARGE SCALE GENOMIC DNA]</scope>
    <source>
        <strain evidence="4">S2_003_000_R2_14</strain>
    </source>
</reference>
<dbReference type="Pfam" id="PF00990">
    <property type="entry name" value="GGDEF"/>
    <property type="match status" value="1"/>
</dbReference>
<evidence type="ECO:0000313" key="5">
    <source>
        <dbReference type="Proteomes" id="UP000249061"/>
    </source>
</evidence>
<sequence length="238" mass="25696">MRTAQVRSRLMLLAAASVSLVVPVGLLLVRLLETGRSPREELARMAVSYCYVWGSTTLLAVGSTWWLGRRLTLARRVSETDPLTGLFNRRHFATSLLSEMEHDRTRGLPTCVLCVDLDRLKTLNDVYGHGDAALVVVAGALSHGLRNRDVVARFGGDEFAVLLPDTLAHTAVGISERILTDLTRLSSTFAGGLSVSIGVAELERTESGADVLEAADRALYWAKNSGGGRVALAPRSEP</sequence>
<dbReference type="SUPFAM" id="SSF55073">
    <property type="entry name" value="Nucleotide cyclase"/>
    <property type="match status" value="1"/>
</dbReference>
<dbReference type="CDD" id="cd01949">
    <property type="entry name" value="GGDEF"/>
    <property type="match status" value="1"/>
</dbReference>
<dbReference type="InterPro" id="IPR000160">
    <property type="entry name" value="GGDEF_dom"/>
</dbReference>
<accession>A0A2W5USM6</accession>
<dbReference type="PROSITE" id="PS50887">
    <property type="entry name" value="GGDEF"/>
    <property type="match status" value="1"/>
</dbReference>
<proteinExistence type="predicted"/>
<keyword evidence="2" id="KW-1133">Transmembrane helix</keyword>
<dbReference type="SMART" id="SM00267">
    <property type="entry name" value="GGDEF"/>
    <property type="match status" value="1"/>
</dbReference>
<evidence type="ECO:0000256" key="1">
    <source>
        <dbReference type="ARBA" id="ARBA00012528"/>
    </source>
</evidence>
<feature type="transmembrane region" description="Helical" evidence="2">
    <location>
        <begin position="51"/>
        <end position="68"/>
    </location>
</feature>
<dbReference type="InterPro" id="IPR043128">
    <property type="entry name" value="Rev_trsase/Diguanyl_cyclase"/>
</dbReference>
<gene>
    <name evidence="4" type="ORF">DI536_30585</name>
</gene>
<dbReference type="NCBIfam" id="TIGR00254">
    <property type="entry name" value="GGDEF"/>
    <property type="match status" value="1"/>
</dbReference>
<name>A0A2W5USM6_9BACT</name>
<evidence type="ECO:0000259" key="3">
    <source>
        <dbReference type="PROSITE" id="PS50887"/>
    </source>
</evidence>
<dbReference type="InterPro" id="IPR029787">
    <property type="entry name" value="Nucleotide_cyclase"/>
</dbReference>
<dbReference type="GO" id="GO:0005886">
    <property type="term" value="C:plasma membrane"/>
    <property type="evidence" value="ECO:0007669"/>
    <property type="project" value="TreeGrafter"/>
</dbReference>
<dbReference type="EC" id="2.7.7.65" evidence="1"/>
<dbReference type="InterPro" id="IPR050469">
    <property type="entry name" value="Diguanylate_Cyclase"/>
</dbReference>
<dbReference type="Gene3D" id="3.30.70.270">
    <property type="match status" value="1"/>
</dbReference>
<evidence type="ECO:0000313" key="4">
    <source>
        <dbReference type="EMBL" id="PZR06284.1"/>
    </source>
</evidence>
<keyword evidence="2" id="KW-0812">Transmembrane</keyword>
<dbReference type="FunFam" id="3.30.70.270:FF:000001">
    <property type="entry name" value="Diguanylate cyclase domain protein"/>
    <property type="match status" value="1"/>
</dbReference>
<dbReference type="Proteomes" id="UP000249061">
    <property type="component" value="Unassembled WGS sequence"/>
</dbReference>
<dbReference type="EMBL" id="QFQP01000039">
    <property type="protein sequence ID" value="PZR06284.1"/>
    <property type="molecule type" value="Genomic_DNA"/>
</dbReference>
<feature type="domain" description="GGDEF" evidence="3">
    <location>
        <begin position="108"/>
        <end position="235"/>
    </location>
</feature>
<dbReference type="AlphaFoldDB" id="A0A2W5USM6"/>
<keyword evidence="2" id="KW-0472">Membrane</keyword>
<dbReference type="PANTHER" id="PTHR45138">
    <property type="entry name" value="REGULATORY COMPONENTS OF SENSORY TRANSDUCTION SYSTEM"/>
    <property type="match status" value="1"/>
</dbReference>
<comment type="caution">
    <text evidence="4">The sequence shown here is derived from an EMBL/GenBank/DDBJ whole genome shotgun (WGS) entry which is preliminary data.</text>
</comment>
<protein>
    <recommendedName>
        <fullName evidence="1">diguanylate cyclase</fullName>
        <ecNumber evidence="1">2.7.7.65</ecNumber>
    </recommendedName>
</protein>